<keyword evidence="24" id="KW-0206">Cytoskeleton</keyword>
<keyword evidence="23" id="KW-0472">Membrane</keyword>
<dbReference type="Gene3D" id="1.10.8.10">
    <property type="entry name" value="DNA helicase RuvA subunit, C-terminal domain"/>
    <property type="match status" value="1"/>
</dbReference>
<keyword evidence="20 33" id="KW-0067">ATP-binding</keyword>
<evidence type="ECO:0000256" key="31">
    <source>
        <dbReference type="ARBA" id="ARBA00079159"/>
    </source>
</evidence>
<feature type="region of interest" description="Disordered" evidence="34">
    <location>
        <begin position="1"/>
        <end position="46"/>
    </location>
</feature>
<dbReference type="InterPro" id="IPR011009">
    <property type="entry name" value="Kinase-like_dom_sf"/>
</dbReference>
<dbReference type="Proteomes" id="UP000645828">
    <property type="component" value="Unassembled WGS sequence"/>
</dbReference>
<feature type="compositionally biased region" description="Low complexity" evidence="34">
    <location>
        <begin position="510"/>
        <end position="524"/>
    </location>
</feature>
<dbReference type="FunFam" id="3.30.310.80:FF:000001">
    <property type="entry name" value="Non-specific serine/threonine protein kinase"/>
    <property type="match status" value="1"/>
</dbReference>
<accession>A0A811XYU7</accession>
<feature type="region of interest" description="Disordered" evidence="34">
    <location>
        <begin position="702"/>
        <end position="738"/>
    </location>
</feature>
<evidence type="ECO:0000256" key="30">
    <source>
        <dbReference type="ARBA" id="ARBA00070360"/>
    </source>
</evidence>
<dbReference type="InterPro" id="IPR000719">
    <property type="entry name" value="Prot_kinase_dom"/>
</dbReference>
<dbReference type="SMART" id="SM00220">
    <property type="entry name" value="S_TKc"/>
    <property type="match status" value="1"/>
</dbReference>
<keyword evidence="16" id="KW-0479">Metal-binding</keyword>
<keyword evidence="12" id="KW-0723">Serine/threonine-protein kinase</keyword>
<evidence type="ECO:0000256" key="11">
    <source>
        <dbReference type="ARBA" id="ARBA00022490"/>
    </source>
</evidence>
<reference evidence="38" key="1">
    <citation type="submission" date="2020-12" db="EMBL/GenBank/DDBJ databases">
        <authorList>
            <consortium name="Molecular Ecology Group"/>
        </authorList>
    </citation>
    <scope>NUCLEOTIDE SEQUENCE</scope>
    <source>
        <strain evidence="38">TBG_1078</strain>
    </source>
</reference>
<evidence type="ECO:0000256" key="20">
    <source>
        <dbReference type="ARBA" id="ARBA00022840"/>
    </source>
</evidence>
<comment type="similarity">
    <text evidence="6">Belongs to the protein kinase superfamily. CAMK Ser/Thr protein kinase family. SNF1 subfamily.</text>
</comment>
<dbReference type="Gene3D" id="1.10.510.10">
    <property type="entry name" value="Transferase(Phosphotransferase) domain 1"/>
    <property type="match status" value="1"/>
</dbReference>
<dbReference type="SUPFAM" id="SSF103243">
    <property type="entry name" value="KA1-like"/>
    <property type="match status" value="1"/>
</dbReference>
<evidence type="ECO:0000256" key="16">
    <source>
        <dbReference type="ARBA" id="ARBA00022723"/>
    </source>
</evidence>
<dbReference type="EC" id="2.7.11.1" evidence="8"/>
<evidence type="ECO:0000259" key="37">
    <source>
        <dbReference type="PROSITE" id="PS50032"/>
    </source>
</evidence>
<dbReference type="PROSITE" id="PS00108">
    <property type="entry name" value="PROTEIN_KINASE_ST"/>
    <property type="match status" value="1"/>
</dbReference>
<feature type="binding site" evidence="33">
    <location>
        <position position="82"/>
    </location>
    <ligand>
        <name>ATP</name>
        <dbReference type="ChEBI" id="CHEBI:30616"/>
    </ligand>
</feature>
<sequence length="839" mass="92713">MSSARTPLPTLNERDTEQPTLGHLDPKPTSKSNMLRGRNSATSADEQPHIGNYRLLKTIGKGNFAKVKLARHILTGKEVAVKIIDKTQLNSSSLQKLFREVRIMKVLNHPNIVKLFEVIETEKTLYLVMEYASGGEVFDYLVAHGRMKEKEARAKFRQIVSAVQYCHQKFIVHRDLKAENLLLDADMNIKIADFGFSNEFTFGNKLDTFCGSPPYAAPELFQGKKYDGPEVDVWSLGVILYTLVSGSLPFDGQNLKELRERVLRGKYRIPFYMSTDCENLLKKFLILNPSKRGTLEQIMKDRWMNVGHEDDELKPYVEPLPDYKDPRRTELMVSMGYTREEIQDSLVGQRYNEVMATYLLLGYKSSELEGDTITLKPRPSADLTNSSAPSPSHKVQRSVSANPKQRRFSDQAGPAIPTSNSYSKKTQSNNAENKRPEEDRESGRKASSTAKVPASPLPGLERKKTTPTPSTNSVLSTSTNRSRNSPLLERASLGQASIQNGKDSLTMPGSRASTASASAAVSAARPRQHQKSMSASVHPNKATGLPPTDSNCEVPRPSTAPQRVPVASPSAHNISSSGGAPDRTNFPRGVSSRSTFHAGQLRQVRDQQNLPYGVTPASPSGNSQGRRGASGSIFSKFTSKFVRRDQVGLGEQQAPSLLALRLCAFVCLSCPCVPFPCAAAALSHPPLQSPISRLQAPIFQPEAGEAAQRGQTSSPPTLPTPHVVGGGGNDKEKEEFREAKPRSLRFTWSMKTTSSMEPNEMMREIRKVLDANSCQSELHEKYMLLCMHGTPGHENFVQWEMEVCKLPRLSLNGVRFKRISGTSMAFKNIASKIANELKL</sequence>
<evidence type="ECO:0000256" key="6">
    <source>
        <dbReference type="ARBA" id="ARBA00006234"/>
    </source>
</evidence>
<comment type="catalytic activity">
    <reaction evidence="29">
        <text>L-threonyl-[tau protein] + ATP = O-phospho-L-threonyl-[tau protein] + ADP + H(+)</text>
        <dbReference type="Rhea" id="RHEA:53904"/>
        <dbReference type="Rhea" id="RHEA-COMP:13703"/>
        <dbReference type="Rhea" id="RHEA-COMP:13704"/>
        <dbReference type="ChEBI" id="CHEBI:15378"/>
        <dbReference type="ChEBI" id="CHEBI:30013"/>
        <dbReference type="ChEBI" id="CHEBI:30616"/>
        <dbReference type="ChEBI" id="CHEBI:61977"/>
        <dbReference type="ChEBI" id="CHEBI:456216"/>
        <dbReference type="EC" id="2.7.11.26"/>
    </reaction>
</comment>
<evidence type="ECO:0000256" key="13">
    <source>
        <dbReference type="ARBA" id="ARBA00022553"/>
    </source>
</evidence>
<dbReference type="FunFam" id="3.30.200.20:FF:000003">
    <property type="entry name" value="Non-specific serine/threonine protein kinase"/>
    <property type="match status" value="1"/>
</dbReference>
<dbReference type="EMBL" id="CAJHUB010000654">
    <property type="protein sequence ID" value="CAD7670143.1"/>
    <property type="molecule type" value="Genomic_DNA"/>
</dbReference>
<evidence type="ECO:0000256" key="14">
    <source>
        <dbReference type="ARBA" id="ARBA00022679"/>
    </source>
</evidence>
<keyword evidence="25" id="KW-0966">Cell projection</keyword>
<keyword evidence="10" id="KW-1003">Cell membrane</keyword>
<dbReference type="InterPro" id="IPR028375">
    <property type="entry name" value="KA1/Ssp2_C"/>
</dbReference>
<dbReference type="PROSITE" id="PS50030">
    <property type="entry name" value="UBA"/>
    <property type="match status" value="1"/>
</dbReference>
<keyword evidence="15" id="KW-0879">Wnt signaling pathway</keyword>
<evidence type="ECO:0000256" key="27">
    <source>
        <dbReference type="ARBA" id="ARBA00048291"/>
    </source>
</evidence>
<evidence type="ECO:0000256" key="26">
    <source>
        <dbReference type="ARBA" id="ARBA00047899"/>
    </source>
</evidence>
<keyword evidence="18" id="KW-0418">Kinase</keyword>
<dbReference type="GO" id="GO:0012505">
    <property type="term" value="C:endomembrane system"/>
    <property type="evidence" value="ECO:0007669"/>
    <property type="project" value="UniProtKB-SubCell"/>
</dbReference>
<evidence type="ECO:0000313" key="39">
    <source>
        <dbReference type="Proteomes" id="UP000645828"/>
    </source>
</evidence>
<dbReference type="GO" id="GO:0016055">
    <property type="term" value="P:Wnt signaling pathway"/>
    <property type="evidence" value="ECO:0007669"/>
    <property type="project" value="UniProtKB-KW"/>
</dbReference>
<comment type="caution">
    <text evidence="38">The sequence shown here is derived from an EMBL/GenBank/DDBJ whole genome shotgun (WGS) entry which is preliminary data.</text>
</comment>
<keyword evidence="9" id="KW-0217">Developmental protein</keyword>
<feature type="compositionally biased region" description="Basic and acidic residues" evidence="34">
    <location>
        <begin position="729"/>
        <end position="738"/>
    </location>
</feature>
<evidence type="ECO:0000256" key="28">
    <source>
        <dbReference type="ARBA" id="ARBA00048679"/>
    </source>
</evidence>
<comment type="subcellular location">
    <subcellularLocation>
        <location evidence="5">Cell projection</location>
        <location evidence="5">Dendrite</location>
    </subcellularLocation>
    <subcellularLocation>
        <location evidence="4">Cytoplasm</location>
        <location evidence="4">Cytoskeleton</location>
    </subcellularLocation>
    <subcellularLocation>
        <location evidence="3">Endomembrane system</location>
        <topology evidence="3">Peripheral membrane protein</topology>
    </subcellularLocation>
    <subcellularLocation>
        <location evidence="2">Lateral cell membrane</location>
    </subcellularLocation>
</comment>
<evidence type="ECO:0000256" key="19">
    <source>
        <dbReference type="ARBA" id="ARBA00022782"/>
    </source>
</evidence>
<feature type="domain" description="KA1" evidence="37">
    <location>
        <begin position="790"/>
        <end position="839"/>
    </location>
</feature>
<evidence type="ECO:0000256" key="32">
    <source>
        <dbReference type="ARBA" id="ARBA00083985"/>
    </source>
</evidence>
<dbReference type="Pfam" id="PF00627">
    <property type="entry name" value="UBA"/>
    <property type="match status" value="1"/>
</dbReference>
<dbReference type="FunFam" id="1.10.510.10:FF:001032">
    <property type="entry name" value="KP78b, isoform A"/>
    <property type="match status" value="1"/>
</dbReference>
<dbReference type="GO" id="GO:0005856">
    <property type="term" value="C:cytoskeleton"/>
    <property type="evidence" value="ECO:0007669"/>
    <property type="project" value="UniProtKB-SubCell"/>
</dbReference>
<evidence type="ECO:0000256" key="15">
    <source>
        <dbReference type="ARBA" id="ARBA00022687"/>
    </source>
</evidence>
<dbReference type="GO" id="GO:0030154">
    <property type="term" value="P:cell differentiation"/>
    <property type="evidence" value="ECO:0007669"/>
    <property type="project" value="UniProtKB-KW"/>
</dbReference>
<dbReference type="GO" id="GO:0050321">
    <property type="term" value="F:tau-protein kinase activity"/>
    <property type="evidence" value="ECO:0007669"/>
    <property type="project" value="UniProtKB-EC"/>
</dbReference>
<keyword evidence="21" id="KW-0460">Magnesium</keyword>
<dbReference type="PROSITE" id="PS50032">
    <property type="entry name" value="KA1"/>
    <property type="match status" value="1"/>
</dbReference>
<feature type="compositionally biased region" description="Polar residues" evidence="34">
    <location>
        <begin position="29"/>
        <end position="45"/>
    </location>
</feature>
<evidence type="ECO:0000256" key="23">
    <source>
        <dbReference type="ARBA" id="ARBA00023136"/>
    </source>
</evidence>
<evidence type="ECO:0000256" key="8">
    <source>
        <dbReference type="ARBA" id="ARBA00012513"/>
    </source>
</evidence>
<dbReference type="EC" id="2.7.11.26" evidence="7"/>
<dbReference type="GO" id="GO:0005737">
    <property type="term" value="C:cytoplasm"/>
    <property type="evidence" value="ECO:0007669"/>
    <property type="project" value="TreeGrafter"/>
</dbReference>
<dbReference type="Gene3D" id="3.30.200.20">
    <property type="entry name" value="Phosphorylase Kinase, domain 1"/>
    <property type="match status" value="1"/>
</dbReference>
<evidence type="ECO:0000256" key="1">
    <source>
        <dbReference type="ARBA" id="ARBA00001946"/>
    </source>
</evidence>
<evidence type="ECO:0000256" key="34">
    <source>
        <dbReference type="SAM" id="MobiDB-lite"/>
    </source>
</evidence>
<evidence type="ECO:0000256" key="12">
    <source>
        <dbReference type="ARBA" id="ARBA00022527"/>
    </source>
</evidence>
<dbReference type="InterPro" id="IPR015940">
    <property type="entry name" value="UBA"/>
</dbReference>
<dbReference type="Pfam" id="PF02149">
    <property type="entry name" value="KA1"/>
    <property type="match status" value="1"/>
</dbReference>
<keyword evidence="19" id="KW-0221">Differentiation</keyword>
<proteinExistence type="inferred from homology"/>
<evidence type="ECO:0000256" key="33">
    <source>
        <dbReference type="PROSITE-ProRule" id="PRU10141"/>
    </source>
</evidence>
<dbReference type="Pfam" id="PF00069">
    <property type="entry name" value="Pkinase"/>
    <property type="match status" value="1"/>
</dbReference>
<dbReference type="InterPro" id="IPR001772">
    <property type="entry name" value="KA1_dom"/>
</dbReference>
<dbReference type="AlphaFoldDB" id="A0A811XYU7"/>
<evidence type="ECO:0000256" key="29">
    <source>
        <dbReference type="ARBA" id="ARBA00048878"/>
    </source>
</evidence>
<name>A0A811XYU7_NYCPR</name>
<dbReference type="PROSITE" id="PS50011">
    <property type="entry name" value="PROTEIN_KINASE_DOM"/>
    <property type="match status" value="1"/>
</dbReference>
<dbReference type="GO" id="GO:0035556">
    <property type="term" value="P:intracellular signal transduction"/>
    <property type="evidence" value="ECO:0007669"/>
    <property type="project" value="TreeGrafter"/>
</dbReference>
<evidence type="ECO:0000256" key="3">
    <source>
        <dbReference type="ARBA" id="ARBA00004184"/>
    </source>
</evidence>
<evidence type="ECO:0000256" key="22">
    <source>
        <dbReference type="ARBA" id="ARBA00023121"/>
    </source>
</evidence>
<keyword evidence="13" id="KW-0597">Phosphoprotein</keyword>
<feature type="compositionally biased region" description="Polar residues" evidence="34">
    <location>
        <begin position="466"/>
        <end position="485"/>
    </location>
</feature>
<dbReference type="InterPro" id="IPR017441">
    <property type="entry name" value="Protein_kinase_ATP_BS"/>
</dbReference>
<feature type="region of interest" description="Disordered" evidence="34">
    <location>
        <begin position="373"/>
        <end position="630"/>
    </location>
</feature>
<dbReference type="PROSITE" id="PS00107">
    <property type="entry name" value="PROTEIN_KINASE_ATP"/>
    <property type="match status" value="1"/>
</dbReference>
<evidence type="ECO:0000256" key="5">
    <source>
        <dbReference type="ARBA" id="ARBA00004279"/>
    </source>
</evidence>
<comment type="catalytic activity">
    <reaction evidence="28">
        <text>L-seryl-[protein] + ATP = O-phospho-L-seryl-[protein] + ADP + H(+)</text>
        <dbReference type="Rhea" id="RHEA:17989"/>
        <dbReference type="Rhea" id="RHEA-COMP:9863"/>
        <dbReference type="Rhea" id="RHEA-COMP:11604"/>
        <dbReference type="ChEBI" id="CHEBI:15378"/>
        <dbReference type="ChEBI" id="CHEBI:29999"/>
        <dbReference type="ChEBI" id="CHEBI:30616"/>
        <dbReference type="ChEBI" id="CHEBI:83421"/>
        <dbReference type="ChEBI" id="CHEBI:456216"/>
        <dbReference type="EC" id="2.7.11.1"/>
    </reaction>
</comment>
<keyword evidence="17 33" id="KW-0547">Nucleotide-binding</keyword>
<keyword evidence="11" id="KW-0963">Cytoplasm</keyword>
<organism evidence="38 39">
    <name type="scientific">Nyctereutes procyonoides</name>
    <name type="common">Raccoon dog</name>
    <name type="synonym">Canis procyonoides</name>
    <dbReference type="NCBI Taxonomy" id="34880"/>
    <lineage>
        <taxon>Eukaryota</taxon>
        <taxon>Metazoa</taxon>
        <taxon>Chordata</taxon>
        <taxon>Craniata</taxon>
        <taxon>Vertebrata</taxon>
        <taxon>Euteleostomi</taxon>
        <taxon>Mammalia</taxon>
        <taxon>Eutheria</taxon>
        <taxon>Laurasiatheria</taxon>
        <taxon>Carnivora</taxon>
        <taxon>Caniformia</taxon>
        <taxon>Canidae</taxon>
        <taxon>Nyctereutes</taxon>
    </lineage>
</organism>
<evidence type="ECO:0000256" key="24">
    <source>
        <dbReference type="ARBA" id="ARBA00023212"/>
    </source>
</evidence>
<dbReference type="PANTHER" id="PTHR24346">
    <property type="entry name" value="MAP/MICROTUBULE AFFINITY-REGULATING KINASE"/>
    <property type="match status" value="1"/>
</dbReference>
<evidence type="ECO:0000256" key="25">
    <source>
        <dbReference type="ARBA" id="ARBA00023273"/>
    </source>
</evidence>
<dbReference type="SMART" id="SM00165">
    <property type="entry name" value="UBA"/>
    <property type="match status" value="1"/>
</dbReference>
<dbReference type="GO" id="GO:0000226">
    <property type="term" value="P:microtubule cytoskeleton organization"/>
    <property type="evidence" value="ECO:0007669"/>
    <property type="project" value="TreeGrafter"/>
</dbReference>
<dbReference type="GO" id="GO:0046872">
    <property type="term" value="F:metal ion binding"/>
    <property type="evidence" value="ECO:0007669"/>
    <property type="project" value="UniProtKB-KW"/>
</dbReference>
<dbReference type="GO" id="GO:0030425">
    <property type="term" value="C:dendrite"/>
    <property type="evidence" value="ECO:0007669"/>
    <property type="project" value="UniProtKB-SubCell"/>
</dbReference>
<evidence type="ECO:0000256" key="18">
    <source>
        <dbReference type="ARBA" id="ARBA00022777"/>
    </source>
</evidence>
<keyword evidence="39" id="KW-1185">Reference proteome</keyword>
<keyword evidence="22" id="KW-0446">Lipid-binding</keyword>
<evidence type="ECO:0000256" key="17">
    <source>
        <dbReference type="ARBA" id="ARBA00022741"/>
    </source>
</evidence>
<protein>
    <recommendedName>
        <fullName evidence="30">Serine/threonine-protein kinase MARK2</fullName>
        <ecNumber evidence="8">2.7.11.1</ecNumber>
        <ecNumber evidence="7">2.7.11.26</ecNumber>
    </recommendedName>
    <alternativeName>
        <fullName evidence="31">ELKL motif kinase 1</fullName>
    </alternativeName>
    <alternativeName>
        <fullName evidence="32">MAP/microtubule affinity-regulating kinase 2</fullName>
    </alternativeName>
</protein>
<evidence type="ECO:0000256" key="10">
    <source>
        <dbReference type="ARBA" id="ARBA00022475"/>
    </source>
</evidence>
<gene>
    <name evidence="38" type="ORF">NYPRO_LOCUS2938</name>
</gene>
<dbReference type="FunFam" id="1.10.8.10:FF:000013">
    <property type="entry name" value="Non-specific serine/threonine protein kinase"/>
    <property type="match status" value="1"/>
</dbReference>
<evidence type="ECO:0000259" key="35">
    <source>
        <dbReference type="PROSITE" id="PS50011"/>
    </source>
</evidence>
<dbReference type="Gene3D" id="3.30.310.80">
    <property type="entry name" value="Kinase associated domain 1, KA1"/>
    <property type="match status" value="1"/>
</dbReference>
<dbReference type="PANTHER" id="PTHR24346:SF56">
    <property type="entry name" value="SERINE_THREONINE-PROTEIN KINASE MARK2"/>
    <property type="match status" value="1"/>
</dbReference>
<evidence type="ECO:0000256" key="2">
    <source>
        <dbReference type="ARBA" id="ARBA00004124"/>
    </source>
</evidence>
<feature type="domain" description="UBA" evidence="36">
    <location>
        <begin position="323"/>
        <end position="362"/>
    </location>
</feature>
<evidence type="ECO:0000259" key="36">
    <source>
        <dbReference type="PROSITE" id="PS50030"/>
    </source>
</evidence>
<comment type="catalytic activity">
    <reaction evidence="26">
        <text>L-threonyl-[protein] + ATP = O-phospho-L-threonyl-[protein] + ADP + H(+)</text>
        <dbReference type="Rhea" id="RHEA:46608"/>
        <dbReference type="Rhea" id="RHEA-COMP:11060"/>
        <dbReference type="Rhea" id="RHEA-COMP:11605"/>
        <dbReference type="ChEBI" id="CHEBI:15378"/>
        <dbReference type="ChEBI" id="CHEBI:30013"/>
        <dbReference type="ChEBI" id="CHEBI:30616"/>
        <dbReference type="ChEBI" id="CHEBI:61977"/>
        <dbReference type="ChEBI" id="CHEBI:456216"/>
        <dbReference type="EC" id="2.7.11.1"/>
    </reaction>
</comment>
<dbReference type="CDD" id="cd12201">
    <property type="entry name" value="MARK2_C"/>
    <property type="match status" value="1"/>
</dbReference>
<dbReference type="CDD" id="cd14072">
    <property type="entry name" value="STKc_MARK"/>
    <property type="match status" value="1"/>
</dbReference>
<feature type="domain" description="Protein kinase" evidence="35">
    <location>
        <begin position="53"/>
        <end position="304"/>
    </location>
</feature>
<comment type="cofactor">
    <cofactor evidence="1">
        <name>Mg(2+)</name>
        <dbReference type="ChEBI" id="CHEBI:18420"/>
    </cofactor>
</comment>
<dbReference type="GO" id="GO:0005524">
    <property type="term" value="F:ATP binding"/>
    <property type="evidence" value="ECO:0007669"/>
    <property type="project" value="UniProtKB-UniRule"/>
</dbReference>
<evidence type="ECO:0000313" key="38">
    <source>
        <dbReference type="EMBL" id="CAD7670143.1"/>
    </source>
</evidence>
<keyword evidence="14" id="KW-0808">Transferase</keyword>
<evidence type="ECO:0000256" key="9">
    <source>
        <dbReference type="ARBA" id="ARBA00022473"/>
    </source>
</evidence>
<dbReference type="InterPro" id="IPR049508">
    <property type="entry name" value="MARK1-4_cat"/>
</dbReference>
<dbReference type="InterPro" id="IPR008271">
    <property type="entry name" value="Ser/Thr_kinase_AS"/>
</dbReference>
<evidence type="ECO:0000256" key="4">
    <source>
        <dbReference type="ARBA" id="ARBA00004245"/>
    </source>
</evidence>
<dbReference type="GO" id="GO:0008289">
    <property type="term" value="F:lipid binding"/>
    <property type="evidence" value="ECO:0007669"/>
    <property type="project" value="UniProtKB-KW"/>
</dbReference>
<dbReference type="CDD" id="cd14406">
    <property type="entry name" value="UBA_MARK2"/>
    <property type="match status" value="1"/>
</dbReference>
<evidence type="ECO:0000256" key="21">
    <source>
        <dbReference type="ARBA" id="ARBA00022842"/>
    </source>
</evidence>
<evidence type="ECO:0000256" key="7">
    <source>
        <dbReference type="ARBA" id="ARBA00012407"/>
    </source>
</evidence>
<feature type="compositionally biased region" description="Polar residues" evidence="34">
    <location>
        <begin position="417"/>
        <end position="431"/>
    </location>
</feature>
<dbReference type="GO" id="GO:0016328">
    <property type="term" value="C:lateral plasma membrane"/>
    <property type="evidence" value="ECO:0007669"/>
    <property type="project" value="UniProtKB-SubCell"/>
</dbReference>
<comment type="catalytic activity">
    <reaction evidence="27">
        <text>L-seryl-[tau protein] + ATP = O-phospho-L-seryl-[tau protein] + ADP + H(+)</text>
        <dbReference type="Rhea" id="RHEA:12801"/>
        <dbReference type="Rhea" id="RHEA-COMP:13701"/>
        <dbReference type="Rhea" id="RHEA-COMP:13702"/>
        <dbReference type="ChEBI" id="CHEBI:15378"/>
        <dbReference type="ChEBI" id="CHEBI:29999"/>
        <dbReference type="ChEBI" id="CHEBI:30616"/>
        <dbReference type="ChEBI" id="CHEBI:83421"/>
        <dbReference type="ChEBI" id="CHEBI:456216"/>
        <dbReference type="EC" id="2.7.11.26"/>
    </reaction>
</comment>
<feature type="compositionally biased region" description="Polar residues" evidence="34">
    <location>
        <begin position="494"/>
        <end position="503"/>
    </location>
</feature>
<dbReference type="SUPFAM" id="SSF56112">
    <property type="entry name" value="Protein kinase-like (PK-like)"/>
    <property type="match status" value="1"/>
</dbReference>
<feature type="compositionally biased region" description="Basic and acidic residues" evidence="34">
    <location>
        <begin position="432"/>
        <end position="444"/>
    </location>
</feature>